<dbReference type="InterPro" id="IPR027417">
    <property type="entry name" value="P-loop_NTPase"/>
</dbReference>
<organism evidence="1 2">
    <name type="scientific">candidate division CSSED10-310 bacterium</name>
    <dbReference type="NCBI Taxonomy" id="2855610"/>
    <lineage>
        <taxon>Bacteria</taxon>
        <taxon>Bacteria division CSSED10-310</taxon>
    </lineage>
</organism>
<comment type="caution">
    <text evidence="1">The sequence shown here is derived from an EMBL/GenBank/DDBJ whole genome shotgun (WGS) entry which is preliminary data.</text>
</comment>
<name>A0ABV6YTN5_UNCC1</name>
<evidence type="ECO:0000313" key="1">
    <source>
        <dbReference type="EMBL" id="MFC1849565.1"/>
    </source>
</evidence>
<evidence type="ECO:0000313" key="2">
    <source>
        <dbReference type="Proteomes" id="UP001594351"/>
    </source>
</evidence>
<evidence type="ECO:0008006" key="3">
    <source>
        <dbReference type="Google" id="ProtNLM"/>
    </source>
</evidence>
<keyword evidence="2" id="KW-1185">Reference proteome</keyword>
<dbReference type="Gene3D" id="3.40.50.300">
    <property type="entry name" value="P-loop containing nucleotide triphosphate hydrolases"/>
    <property type="match status" value="1"/>
</dbReference>
<sequence length="403" mass="46299">MFRPHNLSRHTFLDFKKRAQFSECYLFFDSVVRIFSNHRENLQPFDQMYRHFRSSAQSIPPAAFHNDYYVLTDMDSSGQNIIFWRPDIFWEIMNDESPLHEAENIIFDAALSRSTSHLLFHGASFCFEQQGIGICGISGTGKTTLALELARRGFQLLSDEIIALHKIEGNFQAFPRIIACDDNTRRLIDEENSYLRLPQTDLHQGKVYFIDPWQLKNQLKHKSCPGQVILFLEPALDDLNLTAKDHGSLVEVAVLANSPEFLTQIINIPEVSLIKRGQDPDGGGELITFFVGQEQRRAFRKICQAMKENIAYCVHRTVTSPDPDREPQLEPFNKKEALKHLLSYLRNVSTPFYFDENLDKSSAMASISEVLVQAMRFTFYRLRPGNLSKTADLVESLLVKRSI</sequence>
<dbReference type="EMBL" id="JBHPBY010000046">
    <property type="protein sequence ID" value="MFC1849565.1"/>
    <property type="molecule type" value="Genomic_DNA"/>
</dbReference>
<reference evidence="1 2" key="1">
    <citation type="submission" date="2024-09" db="EMBL/GenBank/DDBJ databases">
        <title>Laminarin stimulates single cell rates of sulfate reduction while oxygen inhibits transcriptomic activity in coastal marine sediment.</title>
        <authorList>
            <person name="Lindsay M."/>
            <person name="Orcutt B."/>
            <person name="Emerson D."/>
            <person name="Stepanauskas R."/>
            <person name="D'Angelo T."/>
        </authorList>
    </citation>
    <scope>NUCLEOTIDE SEQUENCE [LARGE SCALE GENOMIC DNA]</scope>
    <source>
        <strain evidence="1">SAG AM-311-K15</strain>
    </source>
</reference>
<accession>A0ABV6YTN5</accession>
<dbReference type="SUPFAM" id="SSF53795">
    <property type="entry name" value="PEP carboxykinase-like"/>
    <property type="match status" value="1"/>
</dbReference>
<gene>
    <name evidence="1" type="ORF">ACFL27_05075</name>
</gene>
<dbReference type="Proteomes" id="UP001594351">
    <property type="component" value="Unassembled WGS sequence"/>
</dbReference>
<dbReference type="PROSITE" id="PS01287">
    <property type="entry name" value="RTC"/>
    <property type="match status" value="1"/>
</dbReference>
<dbReference type="InterPro" id="IPR020719">
    <property type="entry name" value="RNA3'_term_phos_cycl-like_CS"/>
</dbReference>
<protein>
    <recommendedName>
        <fullName evidence="3">HPr kinase/phosphorylase C-terminal domain-containing protein</fullName>
    </recommendedName>
</protein>
<proteinExistence type="predicted"/>